<comment type="caution">
    <text evidence="2">The sequence shown here is derived from an EMBL/GenBank/DDBJ whole genome shotgun (WGS) entry which is preliminary data.</text>
</comment>
<keyword evidence="3" id="KW-1185">Reference proteome</keyword>
<evidence type="ECO:0000313" key="3">
    <source>
        <dbReference type="Proteomes" id="UP001633002"/>
    </source>
</evidence>
<accession>A0ABD3GDL2</accession>
<feature type="domain" description="Reverse transcriptase" evidence="1">
    <location>
        <begin position="111"/>
        <end position="218"/>
    </location>
</feature>
<sequence>MEIKSLLDETNTEVEDERRMCKLAEEHFHKLLMEEKIKEERLPDIRYVLQRVKSRVAEEDKALLEKPWEEEELKIAASIMKTGKSPGPDGTPVEFFTLSWETTGSLVSQAILSNAASSIVINGRRSRPVEITRSVRQGCPLSPLLYILVTQTLTEVLEGEVCSGAIQGIFLQLANVHYYLGLFADDSHVIFAAAEESARNMKAVLDKFAGATGLLIQWEPLIDEAADSHHRWSAIWIPCVASSLIIKQRGLRAV</sequence>
<reference evidence="2 3" key="1">
    <citation type="submission" date="2024-09" db="EMBL/GenBank/DDBJ databases">
        <title>Chromosome-scale assembly of Riccia sorocarpa.</title>
        <authorList>
            <person name="Paukszto L."/>
        </authorList>
    </citation>
    <scope>NUCLEOTIDE SEQUENCE [LARGE SCALE GENOMIC DNA]</scope>
    <source>
        <strain evidence="2">LP-2024</strain>
        <tissue evidence="2">Aerial parts of the thallus</tissue>
    </source>
</reference>
<dbReference type="Proteomes" id="UP001633002">
    <property type="component" value="Unassembled WGS sequence"/>
</dbReference>
<dbReference type="PANTHER" id="PTHR31635:SF196">
    <property type="entry name" value="REVERSE TRANSCRIPTASE DOMAIN-CONTAINING PROTEIN-RELATED"/>
    <property type="match status" value="1"/>
</dbReference>
<dbReference type="EMBL" id="JBJQOH010000008">
    <property type="protein sequence ID" value="KAL3676105.1"/>
    <property type="molecule type" value="Genomic_DNA"/>
</dbReference>
<organism evidence="2 3">
    <name type="scientific">Riccia sorocarpa</name>
    <dbReference type="NCBI Taxonomy" id="122646"/>
    <lineage>
        <taxon>Eukaryota</taxon>
        <taxon>Viridiplantae</taxon>
        <taxon>Streptophyta</taxon>
        <taxon>Embryophyta</taxon>
        <taxon>Marchantiophyta</taxon>
        <taxon>Marchantiopsida</taxon>
        <taxon>Marchantiidae</taxon>
        <taxon>Marchantiales</taxon>
        <taxon>Ricciaceae</taxon>
        <taxon>Riccia</taxon>
    </lineage>
</organism>
<protein>
    <recommendedName>
        <fullName evidence="1">Reverse transcriptase domain-containing protein</fullName>
    </recommendedName>
</protein>
<proteinExistence type="predicted"/>
<dbReference type="PANTHER" id="PTHR31635">
    <property type="entry name" value="REVERSE TRANSCRIPTASE DOMAIN-CONTAINING PROTEIN-RELATED"/>
    <property type="match status" value="1"/>
</dbReference>
<evidence type="ECO:0000259" key="1">
    <source>
        <dbReference type="Pfam" id="PF00078"/>
    </source>
</evidence>
<gene>
    <name evidence="2" type="ORF">R1sor_026053</name>
</gene>
<evidence type="ECO:0000313" key="2">
    <source>
        <dbReference type="EMBL" id="KAL3676105.1"/>
    </source>
</evidence>
<dbReference type="AlphaFoldDB" id="A0ABD3GDL2"/>
<name>A0ABD3GDL2_9MARC</name>
<dbReference type="InterPro" id="IPR000477">
    <property type="entry name" value="RT_dom"/>
</dbReference>
<dbReference type="Pfam" id="PF00078">
    <property type="entry name" value="RVT_1"/>
    <property type="match status" value="1"/>
</dbReference>